<dbReference type="Proteomes" id="UP000298860">
    <property type="component" value="Unassembled WGS sequence"/>
</dbReference>
<dbReference type="InterPro" id="IPR000064">
    <property type="entry name" value="NLP_P60_dom"/>
</dbReference>
<dbReference type="AlphaFoldDB" id="A0A4D4JCN0"/>
<evidence type="ECO:0000256" key="1">
    <source>
        <dbReference type="ARBA" id="ARBA00007074"/>
    </source>
</evidence>
<dbReference type="InterPro" id="IPR051794">
    <property type="entry name" value="PG_Endopeptidase_C40"/>
</dbReference>
<dbReference type="PANTHER" id="PTHR47359">
    <property type="entry name" value="PEPTIDOGLYCAN DL-ENDOPEPTIDASE CWLO"/>
    <property type="match status" value="1"/>
</dbReference>
<dbReference type="Pfam" id="PF00877">
    <property type="entry name" value="NLPC_P60"/>
    <property type="match status" value="1"/>
</dbReference>
<evidence type="ECO:0000259" key="5">
    <source>
        <dbReference type="PROSITE" id="PS51935"/>
    </source>
</evidence>
<keyword evidence="6" id="KW-0449">Lipoprotein</keyword>
<evidence type="ECO:0000256" key="4">
    <source>
        <dbReference type="ARBA" id="ARBA00022807"/>
    </source>
</evidence>
<dbReference type="OrthoDB" id="5496837at2"/>
<organism evidence="6 7">
    <name type="scientific">Gandjariella thermophila</name>
    <dbReference type="NCBI Taxonomy" id="1931992"/>
    <lineage>
        <taxon>Bacteria</taxon>
        <taxon>Bacillati</taxon>
        <taxon>Actinomycetota</taxon>
        <taxon>Actinomycetes</taxon>
        <taxon>Pseudonocardiales</taxon>
        <taxon>Pseudonocardiaceae</taxon>
        <taxon>Gandjariella</taxon>
    </lineage>
</organism>
<dbReference type="RefSeq" id="WP_137816103.1">
    <property type="nucleotide sequence ID" value="NZ_BJFL01000034.1"/>
</dbReference>
<keyword evidence="2" id="KW-0645">Protease</keyword>
<gene>
    <name evidence="6" type="ORF">GTS_47650</name>
</gene>
<evidence type="ECO:0000313" key="7">
    <source>
        <dbReference type="Proteomes" id="UP000298860"/>
    </source>
</evidence>
<protein>
    <submittedName>
        <fullName evidence="6">Lipoprotein</fullName>
    </submittedName>
</protein>
<keyword evidence="3" id="KW-0378">Hydrolase</keyword>
<feature type="domain" description="NlpC/P60" evidence="5">
    <location>
        <begin position="206"/>
        <end position="331"/>
    </location>
</feature>
<keyword evidence="4" id="KW-0788">Thiol protease</keyword>
<dbReference type="SUPFAM" id="SSF54001">
    <property type="entry name" value="Cysteine proteinases"/>
    <property type="match status" value="1"/>
</dbReference>
<dbReference type="Gene3D" id="3.90.1720.10">
    <property type="entry name" value="endopeptidase domain like (from Nostoc punctiforme)"/>
    <property type="match status" value="1"/>
</dbReference>
<dbReference type="PANTHER" id="PTHR47359:SF3">
    <property type="entry name" value="NLP_P60 DOMAIN-CONTAINING PROTEIN-RELATED"/>
    <property type="match status" value="1"/>
</dbReference>
<sequence length="331" mass="35274">MRIALVVGVVVAALFALVLGTGAVSTVIGGTEQQQLATRNLSCDAALGPWEGASAAAGRSAGGRLDGQQRAMAGLIIGIGKQRNLPPLAWQVALQAAMTESGLRNVPYGDRDSLGLFQMRPSQNWGSAAQILDPRYEVNKFYDVLTSVPDWQQQRPGDTAQDVERSAFPDRYHQWEALAAYLVSDVGGVADPTGCGEGFGNLLPNSEVAAHAIRYALGELGKPYVWGATGPDSYDCSGLMQSAFKTAGIRLPRVAADQFHAGAWLPVRQAQPGDLLFWASDPSNPATIHHVAMYLGNDQYVEAPDVGEVVRVSKINWNGHELVAEAVRPGV</sequence>
<comment type="similarity">
    <text evidence="1">Belongs to the peptidase C40 family.</text>
</comment>
<name>A0A4D4JCN0_9PSEU</name>
<dbReference type="GO" id="GO:0008234">
    <property type="term" value="F:cysteine-type peptidase activity"/>
    <property type="evidence" value="ECO:0007669"/>
    <property type="project" value="UniProtKB-KW"/>
</dbReference>
<evidence type="ECO:0000256" key="2">
    <source>
        <dbReference type="ARBA" id="ARBA00022670"/>
    </source>
</evidence>
<dbReference type="GO" id="GO:0006508">
    <property type="term" value="P:proteolysis"/>
    <property type="evidence" value="ECO:0007669"/>
    <property type="project" value="UniProtKB-KW"/>
</dbReference>
<evidence type="ECO:0000313" key="6">
    <source>
        <dbReference type="EMBL" id="GDY33132.1"/>
    </source>
</evidence>
<proteinExistence type="inferred from homology"/>
<dbReference type="PROSITE" id="PS51935">
    <property type="entry name" value="NLPC_P60"/>
    <property type="match status" value="1"/>
</dbReference>
<dbReference type="EMBL" id="BJFL01000034">
    <property type="protein sequence ID" value="GDY33132.1"/>
    <property type="molecule type" value="Genomic_DNA"/>
</dbReference>
<evidence type="ECO:0000256" key="3">
    <source>
        <dbReference type="ARBA" id="ARBA00022801"/>
    </source>
</evidence>
<comment type="caution">
    <text evidence="6">The sequence shown here is derived from an EMBL/GenBank/DDBJ whole genome shotgun (WGS) entry which is preliminary data.</text>
</comment>
<dbReference type="InterPro" id="IPR038765">
    <property type="entry name" value="Papain-like_cys_pep_sf"/>
</dbReference>
<keyword evidence="7" id="KW-1185">Reference proteome</keyword>
<accession>A0A4D4JCN0</accession>
<reference evidence="7" key="1">
    <citation type="submission" date="2019-04" db="EMBL/GenBank/DDBJ databases">
        <title>Draft genome sequence of Pseudonocardiaceae bacterium SL3-2-4.</title>
        <authorList>
            <person name="Ningsih F."/>
            <person name="Yokota A."/>
            <person name="Sakai Y."/>
            <person name="Nanatani K."/>
            <person name="Yabe S."/>
            <person name="Oetari A."/>
            <person name="Sjamsuridzal W."/>
        </authorList>
    </citation>
    <scope>NUCLEOTIDE SEQUENCE [LARGE SCALE GENOMIC DNA]</scope>
    <source>
        <strain evidence="7">SL3-2-4</strain>
    </source>
</reference>